<reference evidence="1 2" key="1">
    <citation type="submission" date="2018-08" db="EMBL/GenBank/DDBJ databases">
        <title>Complete genome sequence of five Acinetobacter baumannii phages from Abidjan, Cote d'Ivoire.</title>
        <authorList>
            <person name="Essoh C."/>
            <person name="Vernadet J.-P."/>
            <person name="Vergnaud G."/>
            <person name="Resch G."/>
            <person name="Pourcel C."/>
        </authorList>
    </citation>
    <scope>NUCLEOTIDE SEQUENCE [LARGE SCALE GENOMIC DNA]</scope>
</reference>
<dbReference type="EMBL" id="MH800199">
    <property type="protein sequence ID" value="AYD85815.1"/>
    <property type="molecule type" value="Genomic_DNA"/>
</dbReference>
<accession>A0A386KJJ9</accession>
<protein>
    <submittedName>
        <fullName evidence="1">Uncharacterized protein</fullName>
    </submittedName>
</protein>
<proteinExistence type="predicted"/>
<organism evidence="1 2">
    <name type="scientific">Acinetobacter phage vB_AbaM_B09_Aci02-2</name>
    <dbReference type="NCBI Taxonomy" id="2315467"/>
    <lineage>
        <taxon>Viruses</taxon>
        <taxon>Duplodnaviria</taxon>
        <taxon>Heunggongvirae</taxon>
        <taxon>Uroviricota</taxon>
        <taxon>Caudoviricetes</taxon>
        <taxon>Saclayvirus</taxon>
        <taxon>Saclayvirus Aci022</taxon>
    </lineage>
</organism>
<name>A0A386KJJ9_9CAUD</name>
<gene>
    <name evidence="1" type="ORF">Aci022_096</name>
</gene>
<evidence type="ECO:0000313" key="1">
    <source>
        <dbReference type="EMBL" id="AYD85815.1"/>
    </source>
</evidence>
<dbReference type="Proteomes" id="UP000280659">
    <property type="component" value="Segment"/>
</dbReference>
<sequence length="75" mass="8798">MFSVSGDEMSECKDVCNFSYTNNKNIVVEVILRTDGEAYWIMEGPRYVGEFEDLETIENYFFQNYNIAVDLSKFK</sequence>
<keyword evidence="2" id="KW-1185">Reference proteome</keyword>
<evidence type="ECO:0000313" key="2">
    <source>
        <dbReference type="Proteomes" id="UP000280659"/>
    </source>
</evidence>